<sequence>MTELEQSLSFGKKVGFGVTALVLFISTILGIGQVDASGVQSKLGKQAEVQHHYSSNKQDGFTFYVKNAIHGSKMLTFELERKGGTKSSPTMIGREFPNGKTKHSQKGVLENLEFYVNGKRHGFIKKSMKLDEGSNIYTFEYVTEKPLPDKFDLMIKLKVSKMKNPYTIKIPMKSKGSTILKPDMIKAYKNFQFILERVEISPLATTIDLVGYGEVKDLPLPLVGNIGEDFTEIDSLIDLSFDIIDEQGNHLMNNGCYYGFGKGAGEYKLKLNFSPFKSLPKTITIMPYVESVKSTTGKPGKIYIQELQFEVPVN</sequence>
<proteinExistence type="predicted"/>
<protein>
    <recommendedName>
        <fullName evidence="1">DUF5643 domain-containing protein</fullName>
    </recommendedName>
</protein>
<accession>A0ABR9AZG2</accession>
<feature type="domain" description="DUF5643" evidence="1">
    <location>
        <begin position="178"/>
        <end position="301"/>
    </location>
</feature>
<dbReference type="RefSeq" id="WP_192025634.1">
    <property type="nucleotide sequence ID" value="NZ_JACYTN010000010.1"/>
</dbReference>
<organism evidence="2 3">
    <name type="scientific">Paenibacillus arenosi</name>
    <dbReference type="NCBI Taxonomy" id="2774142"/>
    <lineage>
        <taxon>Bacteria</taxon>
        <taxon>Bacillati</taxon>
        <taxon>Bacillota</taxon>
        <taxon>Bacilli</taxon>
        <taxon>Bacillales</taxon>
        <taxon>Paenibacillaceae</taxon>
        <taxon>Paenibacillus</taxon>
    </lineage>
</organism>
<dbReference type="EMBL" id="JACYTN010000010">
    <property type="protein sequence ID" value="MBD8499286.1"/>
    <property type="molecule type" value="Genomic_DNA"/>
</dbReference>
<reference evidence="2 3" key="1">
    <citation type="submission" date="2020-09" db="EMBL/GenBank/DDBJ databases">
        <title>Paenibacillus sp. CAU 1523 isolated from sand of Haeundae Beach.</title>
        <authorList>
            <person name="Kim W."/>
        </authorList>
    </citation>
    <scope>NUCLEOTIDE SEQUENCE [LARGE SCALE GENOMIC DNA]</scope>
    <source>
        <strain evidence="2 3">CAU 1523</strain>
    </source>
</reference>
<evidence type="ECO:0000259" key="1">
    <source>
        <dbReference type="Pfam" id="PF18705"/>
    </source>
</evidence>
<evidence type="ECO:0000313" key="3">
    <source>
        <dbReference type="Proteomes" id="UP000634529"/>
    </source>
</evidence>
<keyword evidence="3" id="KW-1185">Reference proteome</keyword>
<dbReference type="InterPro" id="IPR040680">
    <property type="entry name" value="DUF5643"/>
</dbReference>
<comment type="caution">
    <text evidence="2">The sequence shown here is derived from an EMBL/GenBank/DDBJ whole genome shotgun (WGS) entry which is preliminary data.</text>
</comment>
<dbReference type="Proteomes" id="UP000634529">
    <property type="component" value="Unassembled WGS sequence"/>
</dbReference>
<name>A0ABR9AZG2_9BACL</name>
<dbReference type="Pfam" id="PF18705">
    <property type="entry name" value="DUF5643"/>
    <property type="match status" value="1"/>
</dbReference>
<evidence type="ECO:0000313" key="2">
    <source>
        <dbReference type="EMBL" id="MBD8499286.1"/>
    </source>
</evidence>
<gene>
    <name evidence="2" type="ORF">IFO66_13400</name>
</gene>